<evidence type="ECO:0000313" key="9">
    <source>
        <dbReference type="EMBL" id="MBW0504394.1"/>
    </source>
</evidence>
<dbReference type="Pfam" id="PF02535">
    <property type="entry name" value="Zip"/>
    <property type="match status" value="1"/>
</dbReference>
<evidence type="ECO:0008006" key="11">
    <source>
        <dbReference type="Google" id="ProtNLM"/>
    </source>
</evidence>
<feature type="compositionally biased region" description="Polar residues" evidence="7">
    <location>
        <begin position="122"/>
        <end position="138"/>
    </location>
</feature>
<sequence length="192" mass="21267">MPFIQLAILSSIMFITTFLIGSLPLSLSNNLNPIRFHQLSIFGVGLLVGAALSIVIPEGIDAIYNSDPTIDPSSSSISQIHHRAHYHHNSQVGLTLMAGFILMFLIHQLTTSSQIKSKKKPAQSSNSKSDPSQTQALLSQPWNDDGLALKLDLLIRVETRFQRKLIQAASQITIINLKLRTNRLVLTRFQLS</sequence>
<dbReference type="GO" id="GO:0046873">
    <property type="term" value="F:metal ion transmembrane transporter activity"/>
    <property type="evidence" value="ECO:0007669"/>
    <property type="project" value="InterPro"/>
</dbReference>
<keyword evidence="6 8" id="KW-0472">Membrane</keyword>
<reference evidence="9" key="1">
    <citation type="submission" date="2021-03" db="EMBL/GenBank/DDBJ databases">
        <title>Draft genome sequence of rust myrtle Austropuccinia psidii MF-1, a brazilian biotype.</title>
        <authorList>
            <person name="Quecine M.C."/>
            <person name="Pachon D.M.R."/>
            <person name="Bonatelli M.L."/>
            <person name="Correr F.H."/>
            <person name="Franceschini L.M."/>
            <person name="Leite T.F."/>
            <person name="Margarido G.R.A."/>
            <person name="Almeida C.A."/>
            <person name="Ferrarezi J.A."/>
            <person name="Labate C.A."/>
        </authorList>
    </citation>
    <scope>NUCLEOTIDE SEQUENCE</scope>
    <source>
        <strain evidence="9">MF-1</strain>
    </source>
</reference>
<feature type="transmembrane region" description="Helical" evidence="8">
    <location>
        <begin position="6"/>
        <end position="27"/>
    </location>
</feature>
<feature type="transmembrane region" description="Helical" evidence="8">
    <location>
        <begin position="39"/>
        <end position="56"/>
    </location>
</feature>
<evidence type="ECO:0000256" key="6">
    <source>
        <dbReference type="ARBA" id="ARBA00023136"/>
    </source>
</evidence>
<keyword evidence="3 8" id="KW-0812">Transmembrane</keyword>
<evidence type="ECO:0000256" key="2">
    <source>
        <dbReference type="ARBA" id="ARBA00004394"/>
    </source>
</evidence>
<dbReference type="AlphaFoldDB" id="A0A9Q3DJD8"/>
<dbReference type="InterPro" id="IPR045891">
    <property type="entry name" value="ZIP9"/>
</dbReference>
<feature type="transmembrane region" description="Helical" evidence="8">
    <location>
        <begin position="92"/>
        <end position="110"/>
    </location>
</feature>
<gene>
    <name evidence="9" type="ORF">O181_044109</name>
</gene>
<organism evidence="9 10">
    <name type="scientific">Austropuccinia psidii MF-1</name>
    <dbReference type="NCBI Taxonomy" id="1389203"/>
    <lineage>
        <taxon>Eukaryota</taxon>
        <taxon>Fungi</taxon>
        <taxon>Dikarya</taxon>
        <taxon>Basidiomycota</taxon>
        <taxon>Pucciniomycotina</taxon>
        <taxon>Pucciniomycetes</taxon>
        <taxon>Pucciniales</taxon>
        <taxon>Sphaerophragmiaceae</taxon>
        <taxon>Austropuccinia</taxon>
    </lineage>
</organism>
<proteinExistence type="predicted"/>
<protein>
    <recommendedName>
        <fullName evidence="11">Zinc/iron permease</fullName>
    </recommendedName>
</protein>
<dbReference type="Proteomes" id="UP000765509">
    <property type="component" value="Unassembled WGS sequence"/>
</dbReference>
<evidence type="ECO:0000256" key="3">
    <source>
        <dbReference type="ARBA" id="ARBA00022692"/>
    </source>
</evidence>
<dbReference type="PANTHER" id="PTHR16133:SF0">
    <property type="entry name" value="ZINC_IRON REGULATED TRANSPORTER-RELATED PROTEIN 102B, ISOFORM E"/>
    <property type="match status" value="1"/>
</dbReference>
<evidence type="ECO:0000256" key="1">
    <source>
        <dbReference type="ARBA" id="ARBA00004127"/>
    </source>
</evidence>
<dbReference type="EMBL" id="AVOT02017907">
    <property type="protein sequence ID" value="MBW0504394.1"/>
    <property type="molecule type" value="Genomic_DNA"/>
</dbReference>
<evidence type="ECO:0000256" key="8">
    <source>
        <dbReference type="SAM" id="Phobius"/>
    </source>
</evidence>
<evidence type="ECO:0000313" key="10">
    <source>
        <dbReference type="Proteomes" id="UP000765509"/>
    </source>
</evidence>
<evidence type="ECO:0000256" key="7">
    <source>
        <dbReference type="SAM" id="MobiDB-lite"/>
    </source>
</evidence>
<dbReference type="GO" id="GO:0000139">
    <property type="term" value="C:Golgi membrane"/>
    <property type="evidence" value="ECO:0007669"/>
    <property type="project" value="UniProtKB-SubCell"/>
</dbReference>
<comment type="subcellular location">
    <subcellularLocation>
        <location evidence="1">Endomembrane system</location>
        <topology evidence="1">Multi-pass membrane protein</topology>
    </subcellularLocation>
    <subcellularLocation>
        <location evidence="2">Golgi apparatus membrane</location>
    </subcellularLocation>
</comment>
<dbReference type="GO" id="GO:0006829">
    <property type="term" value="P:zinc ion transport"/>
    <property type="evidence" value="ECO:0007669"/>
    <property type="project" value="InterPro"/>
</dbReference>
<keyword evidence="4 8" id="KW-1133">Transmembrane helix</keyword>
<keyword evidence="5" id="KW-0333">Golgi apparatus</keyword>
<accession>A0A9Q3DJD8</accession>
<comment type="caution">
    <text evidence="9">The sequence shown here is derived from an EMBL/GenBank/DDBJ whole genome shotgun (WGS) entry which is preliminary data.</text>
</comment>
<evidence type="ECO:0000256" key="4">
    <source>
        <dbReference type="ARBA" id="ARBA00022989"/>
    </source>
</evidence>
<evidence type="ECO:0000256" key="5">
    <source>
        <dbReference type="ARBA" id="ARBA00023034"/>
    </source>
</evidence>
<dbReference type="PANTHER" id="PTHR16133">
    <property type="entry name" value="SOLUTE CARRIER FAMILY 39 ZINC TRANSPORTER , MEMBER 9-RELATED"/>
    <property type="match status" value="1"/>
</dbReference>
<dbReference type="InterPro" id="IPR003689">
    <property type="entry name" value="ZIP"/>
</dbReference>
<keyword evidence="10" id="KW-1185">Reference proteome</keyword>
<feature type="region of interest" description="Disordered" evidence="7">
    <location>
        <begin position="116"/>
        <end position="138"/>
    </location>
</feature>
<name>A0A9Q3DJD8_9BASI</name>
<dbReference type="OrthoDB" id="19859at2759"/>